<dbReference type="HAMAP" id="MF_00073">
    <property type="entry name" value="NusB"/>
    <property type="match status" value="1"/>
</dbReference>
<dbReference type="GO" id="GO:0003723">
    <property type="term" value="F:RNA binding"/>
    <property type="evidence" value="ECO:0007669"/>
    <property type="project" value="UniProtKB-UniRule"/>
</dbReference>
<evidence type="ECO:0000256" key="5">
    <source>
        <dbReference type="ARBA" id="ARBA00023163"/>
    </source>
</evidence>
<dbReference type="PANTHER" id="PTHR11078:SF3">
    <property type="entry name" value="ANTITERMINATION NUSB DOMAIN-CONTAINING PROTEIN"/>
    <property type="match status" value="1"/>
</dbReference>
<dbReference type="eggNOG" id="COG0781">
    <property type="taxonomic scope" value="Bacteria"/>
</dbReference>
<dbReference type="PANTHER" id="PTHR11078">
    <property type="entry name" value="N UTILIZATION SUBSTANCE PROTEIN B-RELATED"/>
    <property type="match status" value="1"/>
</dbReference>
<organism evidence="9 10">
    <name type="scientific">Halothiobacillus neapolitanus (strain ATCC 23641 / DSM 15147 / CIP 104769 / NCIMB 8539 / c2)</name>
    <name type="common">Thiobacillus neapolitanus</name>
    <dbReference type="NCBI Taxonomy" id="555778"/>
    <lineage>
        <taxon>Bacteria</taxon>
        <taxon>Pseudomonadati</taxon>
        <taxon>Pseudomonadota</taxon>
        <taxon>Gammaproteobacteria</taxon>
        <taxon>Chromatiales</taxon>
        <taxon>Halothiobacillaceae</taxon>
        <taxon>Halothiobacillus</taxon>
    </lineage>
</organism>
<dbReference type="AlphaFoldDB" id="D0L1W4"/>
<comment type="similarity">
    <text evidence="1 6">Belongs to the NusB family.</text>
</comment>
<keyword evidence="2 6" id="KW-0889">Transcription antitermination</keyword>
<feature type="region of interest" description="Disordered" evidence="7">
    <location>
        <begin position="25"/>
        <end position="61"/>
    </location>
</feature>
<evidence type="ECO:0000259" key="8">
    <source>
        <dbReference type="Pfam" id="PF01029"/>
    </source>
</evidence>
<reference evidence="9 10" key="1">
    <citation type="submission" date="2009-10" db="EMBL/GenBank/DDBJ databases">
        <title>Complete sequence of Halothiobacillus neapolitanus c2.</title>
        <authorList>
            <consortium name="US DOE Joint Genome Institute"/>
            <person name="Lucas S."/>
            <person name="Copeland A."/>
            <person name="Lapidus A."/>
            <person name="Glavina del Rio T."/>
            <person name="Tice H."/>
            <person name="Bruce D."/>
            <person name="Goodwin L."/>
            <person name="Pitluck S."/>
            <person name="Davenport K."/>
            <person name="Brettin T."/>
            <person name="Detter J.C."/>
            <person name="Han C."/>
            <person name="Tapia R."/>
            <person name="Larimer F."/>
            <person name="Land M."/>
            <person name="Hauser L."/>
            <person name="Kyrpides N."/>
            <person name="Mikhailova N."/>
            <person name="Kerfeld C."/>
            <person name="Cannon G."/>
            <person name="Heinhort S."/>
        </authorList>
    </citation>
    <scope>NUCLEOTIDE SEQUENCE [LARGE SCALE GENOMIC DNA]</scope>
    <source>
        <strain evidence="10">ATCC 23641 / c2</strain>
    </source>
</reference>
<feature type="domain" description="NusB/RsmB/TIM44" evidence="8">
    <location>
        <begin position="64"/>
        <end position="186"/>
    </location>
</feature>
<dbReference type="InterPro" id="IPR011605">
    <property type="entry name" value="NusB_fam"/>
</dbReference>
<evidence type="ECO:0000256" key="2">
    <source>
        <dbReference type="ARBA" id="ARBA00022814"/>
    </source>
</evidence>
<proteinExistence type="inferred from homology"/>
<dbReference type="InterPro" id="IPR006027">
    <property type="entry name" value="NusB_RsmB_TIM44"/>
</dbReference>
<dbReference type="HOGENOM" id="CLU_087843_4_1_6"/>
<dbReference type="NCBIfam" id="TIGR01951">
    <property type="entry name" value="nusB"/>
    <property type="match status" value="1"/>
</dbReference>
<evidence type="ECO:0000313" key="9">
    <source>
        <dbReference type="EMBL" id="ACX96687.1"/>
    </source>
</evidence>
<dbReference type="Proteomes" id="UP000009102">
    <property type="component" value="Chromosome"/>
</dbReference>
<keyword evidence="10" id="KW-1185">Reference proteome</keyword>
<evidence type="ECO:0000256" key="7">
    <source>
        <dbReference type="SAM" id="MobiDB-lite"/>
    </source>
</evidence>
<sequence>MTKLSEFPWEKSKASLADSVGAFEPVSDDVAQEEAAPATSKSRSKSRSSHPPRKPSPKKRWRWARERAVQALYQQILNHTPVDLLDAQFMEDAFMLKVDLELFRRIVRGVSANEESLDEAYSPLLDRPLAEIDPIEQAILRLGAFELIHTPEIPRAVAINEAVEMAKLYGATESHKYINGVLDKLADRVRLNEPRR</sequence>
<dbReference type="RefSeq" id="WP_012824720.1">
    <property type="nucleotide sequence ID" value="NC_013422.1"/>
</dbReference>
<feature type="compositionally biased region" description="Basic residues" evidence="7">
    <location>
        <begin position="42"/>
        <end position="61"/>
    </location>
</feature>
<dbReference type="SUPFAM" id="SSF48013">
    <property type="entry name" value="NusB-like"/>
    <property type="match status" value="1"/>
</dbReference>
<accession>D0L1W4</accession>
<dbReference type="EMBL" id="CP001801">
    <property type="protein sequence ID" value="ACX96687.1"/>
    <property type="molecule type" value="Genomic_DNA"/>
</dbReference>
<evidence type="ECO:0000256" key="1">
    <source>
        <dbReference type="ARBA" id="ARBA00005952"/>
    </source>
</evidence>
<dbReference type="Pfam" id="PF01029">
    <property type="entry name" value="NusB"/>
    <property type="match status" value="1"/>
</dbReference>
<comment type="function">
    <text evidence="6">Involved in transcription antitermination. Required for transcription of ribosomal RNA (rRNA) genes. Binds specifically to the boxA antiterminator sequence of the ribosomal RNA (rrn) operons.</text>
</comment>
<dbReference type="InterPro" id="IPR035926">
    <property type="entry name" value="NusB-like_sf"/>
</dbReference>
<evidence type="ECO:0000256" key="4">
    <source>
        <dbReference type="ARBA" id="ARBA00023015"/>
    </source>
</evidence>
<protein>
    <recommendedName>
        <fullName evidence="6">Transcription antitermination protein NusB</fullName>
    </recommendedName>
    <alternativeName>
        <fullName evidence="6">Antitermination factor NusB</fullName>
    </alternativeName>
</protein>
<keyword evidence="5 6" id="KW-0804">Transcription</keyword>
<evidence type="ECO:0000313" key="10">
    <source>
        <dbReference type="Proteomes" id="UP000009102"/>
    </source>
</evidence>
<gene>
    <name evidence="6" type="primary">nusB</name>
    <name evidence="9" type="ordered locus">Hneap_1865</name>
</gene>
<evidence type="ECO:0000256" key="3">
    <source>
        <dbReference type="ARBA" id="ARBA00022884"/>
    </source>
</evidence>
<dbReference type="STRING" id="555778.Hneap_1865"/>
<dbReference type="KEGG" id="hna:Hneap_1865"/>
<evidence type="ECO:0000256" key="6">
    <source>
        <dbReference type="HAMAP-Rule" id="MF_00073"/>
    </source>
</evidence>
<dbReference type="GO" id="GO:0005829">
    <property type="term" value="C:cytosol"/>
    <property type="evidence" value="ECO:0007669"/>
    <property type="project" value="TreeGrafter"/>
</dbReference>
<keyword evidence="4 6" id="KW-0805">Transcription regulation</keyword>
<dbReference type="Gene3D" id="1.10.940.10">
    <property type="entry name" value="NusB-like"/>
    <property type="match status" value="1"/>
</dbReference>
<keyword evidence="3 6" id="KW-0694">RNA-binding</keyword>
<dbReference type="GO" id="GO:0031564">
    <property type="term" value="P:transcription antitermination"/>
    <property type="evidence" value="ECO:0007669"/>
    <property type="project" value="UniProtKB-KW"/>
</dbReference>
<dbReference type="GO" id="GO:0006353">
    <property type="term" value="P:DNA-templated transcription termination"/>
    <property type="evidence" value="ECO:0007669"/>
    <property type="project" value="UniProtKB-UniRule"/>
</dbReference>
<name>D0L1W4_HALNC</name>